<dbReference type="Proteomes" id="UP001144978">
    <property type="component" value="Unassembled WGS sequence"/>
</dbReference>
<accession>A0ACC1PGI0</accession>
<proteinExistence type="predicted"/>
<evidence type="ECO:0000313" key="1">
    <source>
        <dbReference type="EMBL" id="KAJ2991156.1"/>
    </source>
</evidence>
<protein>
    <submittedName>
        <fullName evidence="1">Uncharacterized protein</fullName>
    </submittedName>
</protein>
<organism evidence="1 2">
    <name type="scientific">Trametes sanguinea</name>
    <dbReference type="NCBI Taxonomy" id="158606"/>
    <lineage>
        <taxon>Eukaryota</taxon>
        <taxon>Fungi</taxon>
        <taxon>Dikarya</taxon>
        <taxon>Basidiomycota</taxon>
        <taxon>Agaricomycotina</taxon>
        <taxon>Agaricomycetes</taxon>
        <taxon>Polyporales</taxon>
        <taxon>Polyporaceae</taxon>
        <taxon>Trametes</taxon>
    </lineage>
</organism>
<sequence length="368" mass="39969">MSPDDFDLNDWVDLDRLAQGERLDHVEAKDQMTTNEPPVYPTLPPFAPHMIVLVHRFPAVQPVNIGSNQQATEARHSIPAGTQDTERIRSGPQPSIPSASSSRGKATFEARSNTSKPSTHLKENVASTPSAGEPMSTPRVKLEYAGVILGKRKALALDSNSPDSIAGPSSPIAGPSSLLSRMAVDEGDVHTVGAPQPTKRLRHTNTELAAEKTNIAAKFCGYNGGQCKHILTNQKDSRRHLRTAHYPVRHGRKGPVQDAPDESVAAKSKASSSRSSPDPSSSIAEDESKRDTANTASGLKCTYGKECCKSFSRLNELQKHAESARWKQRFQCDICGITLVRRDTLLRHRGGKACRQEKAEGKAKDATQ</sequence>
<evidence type="ECO:0000313" key="2">
    <source>
        <dbReference type="Proteomes" id="UP001144978"/>
    </source>
</evidence>
<comment type="caution">
    <text evidence="1">The sequence shown here is derived from an EMBL/GenBank/DDBJ whole genome shotgun (WGS) entry which is preliminary data.</text>
</comment>
<keyword evidence="2" id="KW-1185">Reference proteome</keyword>
<dbReference type="EMBL" id="JANSHE010002532">
    <property type="protein sequence ID" value="KAJ2991156.1"/>
    <property type="molecule type" value="Genomic_DNA"/>
</dbReference>
<gene>
    <name evidence="1" type="ORF">NUW54_g8271</name>
</gene>
<reference evidence="1" key="1">
    <citation type="submission" date="2022-08" db="EMBL/GenBank/DDBJ databases">
        <title>Genome Sequence of Pycnoporus sanguineus.</title>
        <authorList>
            <person name="Buettner E."/>
        </authorList>
    </citation>
    <scope>NUCLEOTIDE SEQUENCE</scope>
    <source>
        <strain evidence="1">CG-C14</strain>
    </source>
</reference>
<name>A0ACC1PGI0_9APHY</name>